<feature type="region of interest" description="Disordered" evidence="2">
    <location>
        <begin position="293"/>
        <end position="330"/>
    </location>
</feature>
<feature type="region of interest" description="Disordered" evidence="2">
    <location>
        <begin position="167"/>
        <end position="223"/>
    </location>
</feature>
<dbReference type="PANTHER" id="PTHR31805">
    <property type="entry name" value="RECEPTOR-LIKE KINASE, PUTATIVE (DUF1421)-RELATED"/>
    <property type="match status" value="1"/>
</dbReference>
<evidence type="ECO:0000256" key="2">
    <source>
        <dbReference type="SAM" id="MobiDB-lite"/>
    </source>
</evidence>
<comment type="caution">
    <text evidence="4">The sequence shown here is derived from an EMBL/GenBank/DDBJ whole genome shotgun (WGS) entry which is preliminary data.</text>
</comment>
<protein>
    <recommendedName>
        <fullName evidence="3">DUF1421 domain-containing protein</fullName>
    </recommendedName>
</protein>
<feature type="compositionally biased region" description="Low complexity" evidence="2">
    <location>
        <begin position="434"/>
        <end position="448"/>
    </location>
</feature>
<keyword evidence="1" id="KW-0175">Coiled coil</keyword>
<reference evidence="4 5" key="1">
    <citation type="submission" date="2024-05" db="EMBL/GenBank/DDBJ databases">
        <title>Haplotype-resolved chromosome-level genome assembly of Huyou (Citrus changshanensis).</title>
        <authorList>
            <person name="Miao C."/>
            <person name="Chen W."/>
            <person name="Wu Y."/>
            <person name="Wang L."/>
            <person name="Zhao S."/>
            <person name="Grierson D."/>
            <person name="Xu C."/>
            <person name="Chen K."/>
        </authorList>
    </citation>
    <scope>NUCLEOTIDE SEQUENCE [LARGE SCALE GENOMIC DNA]</scope>
    <source>
        <strain evidence="4">01-14</strain>
        <tissue evidence="4">Leaf</tissue>
    </source>
</reference>
<dbReference type="EMBL" id="JBCGBO010000005">
    <property type="protein sequence ID" value="KAK9198073.1"/>
    <property type="molecule type" value="Genomic_DNA"/>
</dbReference>
<dbReference type="AlphaFoldDB" id="A0AAP0M696"/>
<evidence type="ECO:0000313" key="5">
    <source>
        <dbReference type="Proteomes" id="UP001428341"/>
    </source>
</evidence>
<dbReference type="Pfam" id="PF07223">
    <property type="entry name" value="DUF1421"/>
    <property type="match status" value="1"/>
</dbReference>
<feature type="compositionally biased region" description="Pro residues" evidence="2">
    <location>
        <begin position="302"/>
        <end position="319"/>
    </location>
</feature>
<accession>A0AAP0M696</accession>
<feature type="compositionally biased region" description="Polar residues" evidence="2">
    <location>
        <begin position="374"/>
        <end position="387"/>
    </location>
</feature>
<gene>
    <name evidence="4" type="ORF">WN944_013256</name>
</gene>
<dbReference type="PANTHER" id="PTHR31805:SF15">
    <property type="entry name" value="DUF1421 DOMAIN-CONTAINING PROTEIN"/>
    <property type="match status" value="1"/>
</dbReference>
<proteinExistence type="predicted"/>
<sequence>MRNSNSWTYKDKEITELSRTHHQTDDSSDEADDGDYGFQALSSDSIQLRPKHKPTRVSLRSKGSVDGGEADLISEIDQKIKEHVGSVLHEVSGLSARVTQLESRMRRVENSVDDLKVAIEYNYGKTDGKLRELDNIMREVQGGIKDLKDKQEIAEVQLQLAKLQLSKGDPQLGKQSSTSQTDSSKEDAPSNPVASPPQPASLPSSIPHNLHHQNPLPLPAATAPQLPSQLAENITPSFVQGPQYESYSPSTFLNLETTHQQYHTHTNQQSQPPAAALYQNNQPKPIEATHQQYHLTSTQQSQPPPPTLHQPYQPSPQPPSVSQLDQQPHLHPPLSAAYFQAHHPSSQHPGLVSYLPSQSIRQSSSSLAPAGFSPAQQLNVNSTQPMHDQTPRRPYSEYRSGYSLMPEHSNSKNLYPYGESPFGSSGTNMKLLRSSTSPSEPSGGSSFSQLPTAKILPHAIPMASSVDSESASVGSANRVPVDDVVDKVATMGFRRDLVRATVRKLTENGQSVDLNVVLDKLMNNGSVVELPLSRSVDGILRPHVQLLTKFVTGKALENLALG</sequence>
<feature type="coiled-coil region" evidence="1">
    <location>
        <begin position="91"/>
        <end position="164"/>
    </location>
</feature>
<feature type="region of interest" description="Disordered" evidence="2">
    <location>
        <begin position="364"/>
        <end position="450"/>
    </location>
</feature>
<evidence type="ECO:0000256" key="1">
    <source>
        <dbReference type="SAM" id="Coils"/>
    </source>
</evidence>
<name>A0AAP0M696_9ROSI</name>
<keyword evidence="5" id="KW-1185">Reference proteome</keyword>
<dbReference type="Proteomes" id="UP001428341">
    <property type="component" value="Unassembled WGS sequence"/>
</dbReference>
<feature type="region of interest" description="Disordered" evidence="2">
    <location>
        <begin position="18"/>
        <end position="66"/>
    </location>
</feature>
<organism evidence="4 5">
    <name type="scientific">Citrus x changshan-huyou</name>
    <dbReference type="NCBI Taxonomy" id="2935761"/>
    <lineage>
        <taxon>Eukaryota</taxon>
        <taxon>Viridiplantae</taxon>
        <taxon>Streptophyta</taxon>
        <taxon>Embryophyta</taxon>
        <taxon>Tracheophyta</taxon>
        <taxon>Spermatophyta</taxon>
        <taxon>Magnoliopsida</taxon>
        <taxon>eudicotyledons</taxon>
        <taxon>Gunneridae</taxon>
        <taxon>Pentapetalae</taxon>
        <taxon>rosids</taxon>
        <taxon>malvids</taxon>
        <taxon>Sapindales</taxon>
        <taxon>Rutaceae</taxon>
        <taxon>Aurantioideae</taxon>
        <taxon>Citrus</taxon>
    </lineage>
</organism>
<evidence type="ECO:0000313" key="4">
    <source>
        <dbReference type="EMBL" id="KAK9198073.1"/>
    </source>
</evidence>
<feature type="compositionally biased region" description="Acidic residues" evidence="2">
    <location>
        <begin position="26"/>
        <end position="35"/>
    </location>
</feature>
<evidence type="ECO:0000259" key="3">
    <source>
        <dbReference type="Pfam" id="PF07223"/>
    </source>
</evidence>
<feature type="domain" description="DUF1421" evidence="3">
    <location>
        <begin position="481"/>
        <end position="525"/>
    </location>
</feature>
<dbReference type="InterPro" id="IPR010820">
    <property type="entry name" value="DUF1421"/>
</dbReference>